<dbReference type="EMBL" id="CYTW01000001">
    <property type="protein sequence ID" value="CUJ88286.1"/>
    <property type="molecule type" value="Genomic_DNA"/>
</dbReference>
<accession>A0A0N7M8J4</accession>
<proteinExistence type="inferred from homology"/>
<dbReference type="Gene3D" id="3.50.50.60">
    <property type="entry name" value="FAD/NAD(P)-binding domain"/>
    <property type="match status" value="1"/>
</dbReference>
<keyword evidence="6" id="KW-0808">Transferase</keyword>
<protein>
    <submittedName>
        <fullName evidence="6">Aminomethyltransferase</fullName>
        <ecNumber evidence="6">2.1.2.10</ecNumber>
    </submittedName>
</protein>
<dbReference type="SUPFAM" id="SSF101790">
    <property type="entry name" value="Aminomethyltransferase beta-barrel domain"/>
    <property type="match status" value="1"/>
</dbReference>
<sequence>MSRLQGGHIDRNAPLNFSFNGQCYQGYQGDTLASALLANDVQLMGRSFKYHRPRGVFSAGSEEPNAMVELRSGARKEPNTRVTVTELFEGLEAQSQNHIGPLNRDLLAVNDLFAPFFAAGFYYKTFMWPRAFWEKLYEPVIRSAAGLGRLSMEADPDSYDRGFLHCDVLIIGGGAAGLAAALTAARAGAQVLLADEDFQFGGRLSSESHTLDGASASEWVGQTLAELDALPNVKLMTRTTVFGAYDHGVFGAVERVSDHLATPGEGVRQTLWRITAKRTVLAAGATERHIPFANNDRPGIMLAGAMRSYANRWAVSPTRSDADAVAIFANNDDGHLTALDLMAKGVNVLGVIDPREDAPRLGNYDLFAGGVVSGTKGRLGLKSIQITKNGQSQWHDCGALGVSGGWNPNIHLSSHHRGRPVWDESILAFVPGKDGPAGLIPAGAANGQGSTAAALAGGKAAAQEALGDLGLAIRDVVLPEAEDAEIAQAAFWHVPGKGRAWVDFQNDVTVKDIDLAHKENMRPVEHLKRWTTLGMATDQGKTANISALAVMAELTEKSIPETGTTMFRPPYTGVSLGVLGGGDTGSNFRPRRLTPTHHWAAGLGAEFVEVGPWMRAQYFPKDGESHWRETVDREVLAVRSGVGLCDVTTLGKVDVQGADAGEFLNRLYANMIATLPVGKVRYGLMLREDGHAYDDGTCARLAEDHYVVTTTTANAGPVYRNMEFAHQCLWPELDVQMISTTDAWAQVAVAGPNSRALLERIVDDLDLSNEAFPFMGCAELTICGGLRARLFRISFSGELAYELAVPARYGHALMQRLMDLGQDLGVTPYGTETLGVLRIEKGHAAGAELNGQTTPTMLGMDRMVSKKKDSIGAIMSRREGLSENTRRLIGLKPVDPDAPVVAGSHLFAKGAAQDTHSDQGWITSACFSPHLGCHIGLGYLENGDTRLGEIITAANPLEGQEMQLEVVSAHFVDPEGGRLRD</sequence>
<dbReference type="GeneID" id="83879963"/>
<evidence type="ECO:0000259" key="4">
    <source>
        <dbReference type="Pfam" id="PF08669"/>
    </source>
</evidence>
<keyword evidence="7" id="KW-1185">Reference proteome</keyword>
<dbReference type="Pfam" id="PF17806">
    <property type="entry name" value="SO_alpha_A3"/>
    <property type="match status" value="1"/>
</dbReference>
<dbReference type="GO" id="GO:0008168">
    <property type="term" value="F:methyltransferase activity"/>
    <property type="evidence" value="ECO:0007669"/>
    <property type="project" value="UniProtKB-KW"/>
</dbReference>
<dbReference type="PANTHER" id="PTHR43757">
    <property type="entry name" value="AMINOMETHYLTRANSFERASE"/>
    <property type="match status" value="1"/>
</dbReference>
<evidence type="ECO:0000313" key="6">
    <source>
        <dbReference type="EMBL" id="CUJ88286.1"/>
    </source>
</evidence>
<evidence type="ECO:0000259" key="5">
    <source>
        <dbReference type="Pfam" id="PF17806"/>
    </source>
</evidence>
<dbReference type="InterPro" id="IPR028896">
    <property type="entry name" value="GcvT/YgfZ/DmdA"/>
</dbReference>
<dbReference type="NCBIfam" id="TIGR01372">
    <property type="entry name" value="soxA"/>
    <property type="match status" value="1"/>
</dbReference>
<dbReference type="PRINTS" id="PR00411">
    <property type="entry name" value="PNDRDTASEI"/>
</dbReference>
<dbReference type="InterPro" id="IPR006222">
    <property type="entry name" value="GCVT_N"/>
</dbReference>
<dbReference type="InterPro" id="IPR029043">
    <property type="entry name" value="GcvT/YgfZ_C"/>
</dbReference>
<dbReference type="Pfam" id="PF13510">
    <property type="entry name" value="Fer2_4"/>
    <property type="match status" value="1"/>
</dbReference>
<evidence type="ECO:0000256" key="1">
    <source>
        <dbReference type="ARBA" id="ARBA00008609"/>
    </source>
</evidence>
<evidence type="ECO:0000259" key="3">
    <source>
        <dbReference type="Pfam" id="PF01571"/>
    </source>
</evidence>
<dbReference type="AlphaFoldDB" id="A0A0N7M8J4"/>
<dbReference type="GO" id="GO:0032259">
    <property type="term" value="P:methylation"/>
    <property type="evidence" value="ECO:0007669"/>
    <property type="project" value="UniProtKB-KW"/>
</dbReference>
<dbReference type="InterPro" id="IPR042204">
    <property type="entry name" value="2Fe-2S-bd_N"/>
</dbReference>
<dbReference type="Gene3D" id="3.30.1360.120">
    <property type="entry name" value="Probable tRNA modification gtpase trme, domain 1"/>
    <property type="match status" value="1"/>
</dbReference>
<dbReference type="Pfam" id="PF12831">
    <property type="entry name" value="FAD_oxidored"/>
    <property type="match status" value="1"/>
</dbReference>
<keyword evidence="2" id="KW-0560">Oxidoreductase</keyword>
<feature type="domain" description="GCVT N-terminal" evidence="3">
    <location>
        <begin position="597"/>
        <end position="868"/>
    </location>
</feature>
<dbReference type="GO" id="GO:0004047">
    <property type="term" value="F:aminomethyltransferase activity"/>
    <property type="evidence" value="ECO:0007669"/>
    <property type="project" value="UniProtKB-EC"/>
</dbReference>
<dbReference type="InterPro" id="IPR027266">
    <property type="entry name" value="TrmE/GcvT-like"/>
</dbReference>
<dbReference type="InterPro" id="IPR006277">
    <property type="entry name" value="Sarcosine_oxidase_asu"/>
</dbReference>
<evidence type="ECO:0000256" key="2">
    <source>
        <dbReference type="ARBA" id="ARBA00023002"/>
    </source>
</evidence>
<feature type="domain" description="SoxA A3" evidence="5">
    <location>
        <begin position="497"/>
        <end position="582"/>
    </location>
</feature>
<gene>
    <name evidence="6" type="primary">gcvT_6</name>
    <name evidence="6" type="ORF">PH7735_00893</name>
</gene>
<dbReference type="Pfam" id="PF01571">
    <property type="entry name" value="GCV_T"/>
    <property type="match status" value="1"/>
</dbReference>
<dbReference type="PANTHER" id="PTHR43757:SF2">
    <property type="entry name" value="AMINOMETHYLTRANSFERASE, MITOCHONDRIAL"/>
    <property type="match status" value="1"/>
</dbReference>
<reference evidence="7" key="1">
    <citation type="submission" date="2015-09" db="EMBL/GenBank/DDBJ databases">
        <authorList>
            <person name="Rodrigo-Torres Lidia"/>
            <person name="Arahal R.David."/>
        </authorList>
    </citation>
    <scope>NUCLEOTIDE SEQUENCE [LARGE SCALE GENOMIC DNA]</scope>
    <source>
        <strain evidence="7">CECT 7735</strain>
    </source>
</reference>
<dbReference type="InterPro" id="IPR036188">
    <property type="entry name" value="FAD/NAD-bd_sf"/>
</dbReference>
<dbReference type="InterPro" id="IPR013977">
    <property type="entry name" value="GcvT_C"/>
</dbReference>
<dbReference type="RefSeq" id="WP_058310074.1">
    <property type="nucleotide sequence ID" value="NZ_CYTW01000001.1"/>
</dbReference>
<name>A0A0N7M8J4_9RHOB</name>
<dbReference type="Proteomes" id="UP000051870">
    <property type="component" value="Unassembled WGS sequence"/>
</dbReference>
<organism evidence="6 7">
    <name type="scientific">Shimia thalassica</name>
    <dbReference type="NCBI Taxonomy" id="1715693"/>
    <lineage>
        <taxon>Bacteria</taxon>
        <taxon>Pseudomonadati</taxon>
        <taxon>Pseudomonadota</taxon>
        <taxon>Alphaproteobacteria</taxon>
        <taxon>Rhodobacterales</taxon>
        <taxon>Roseobacteraceae</taxon>
    </lineage>
</organism>
<dbReference type="SUPFAM" id="SSF51905">
    <property type="entry name" value="FAD/NAD(P)-binding domain"/>
    <property type="match status" value="1"/>
</dbReference>
<dbReference type="GO" id="GO:0008115">
    <property type="term" value="F:sarcosine oxidase activity"/>
    <property type="evidence" value="ECO:0007669"/>
    <property type="project" value="InterPro"/>
</dbReference>
<dbReference type="SUPFAM" id="SSF103025">
    <property type="entry name" value="Folate-binding domain"/>
    <property type="match status" value="1"/>
</dbReference>
<dbReference type="PRINTS" id="PR00368">
    <property type="entry name" value="FADPNR"/>
</dbReference>
<dbReference type="EC" id="2.1.2.10" evidence="6"/>
<dbReference type="GO" id="GO:0046653">
    <property type="term" value="P:tetrahydrofolate metabolic process"/>
    <property type="evidence" value="ECO:0007669"/>
    <property type="project" value="InterPro"/>
</dbReference>
<comment type="similarity">
    <text evidence="1">Belongs to the GcvT family.</text>
</comment>
<evidence type="ECO:0000313" key="7">
    <source>
        <dbReference type="Proteomes" id="UP000051870"/>
    </source>
</evidence>
<dbReference type="Pfam" id="PF08669">
    <property type="entry name" value="GCV_T_C"/>
    <property type="match status" value="1"/>
</dbReference>
<dbReference type="STRING" id="1715693.PH7735_00893"/>
<dbReference type="InterPro" id="IPR041117">
    <property type="entry name" value="SoxA_A3"/>
</dbReference>
<dbReference type="PIRSF" id="PIRSF037980">
    <property type="entry name" value="SoxA"/>
    <property type="match status" value="1"/>
</dbReference>
<keyword evidence="6" id="KW-0489">Methyltransferase</keyword>
<feature type="domain" description="Aminomethyltransferase C-terminal" evidence="4">
    <location>
        <begin position="886"/>
        <end position="973"/>
    </location>
</feature>
<dbReference type="Gene3D" id="3.10.20.440">
    <property type="entry name" value="2Fe-2S iron-sulphur cluster binding domain, sarcosine oxidase, alpha subunit, N-terminal domain"/>
    <property type="match status" value="1"/>
</dbReference>